<gene>
    <name evidence="2" type="ORF">Ahy_B04g071334</name>
</gene>
<dbReference type="Proteomes" id="UP000289738">
    <property type="component" value="Chromosome B04"/>
</dbReference>
<protein>
    <submittedName>
        <fullName evidence="2">Uncharacterized protein</fullName>
    </submittedName>
</protein>
<evidence type="ECO:0000256" key="1">
    <source>
        <dbReference type="SAM" id="MobiDB-lite"/>
    </source>
</evidence>
<evidence type="ECO:0000313" key="3">
    <source>
        <dbReference type="Proteomes" id="UP000289738"/>
    </source>
</evidence>
<accession>A0A444ZKF9</accession>
<feature type="region of interest" description="Disordered" evidence="1">
    <location>
        <begin position="57"/>
        <end position="83"/>
    </location>
</feature>
<proteinExistence type="predicted"/>
<name>A0A444ZKF9_ARAHY</name>
<keyword evidence="3" id="KW-1185">Reference proteome</keyword>
<sequence>MKPHRRCHQLHLKLRYMSTRSDPAPEAIAVALLMMARTTSYIPREFPLPSFILGLTDSSQEEIQTQEGEEKPEPQVEKSPKTRVLIEELDEPVKKIANSGVKTALDFA</sequence>
<reference evidence="2 3" key="1">
    <citation type="submission" date="2019-01" db="EMBL/GenBank/DDBJ databases">
        <title>Sequencing of cultivated peanut Arachis hypogaea provides insights into genome evolution and oil improvement.</title>
        <authorList>
            <person name="Chen X."/>
        </authorList>
    </citation>
    <scope>NUCLEOTIDE SEQUENCE [LARGE SCALE GENOMIC DNA]</scope>
    <source>
        <strain evidence="3">cv. Fuhuasheng</strain>
        <tissue evidence="2">Leaves</tissue>
    </source>
</reference>
<evidence type="ECO:0000313" key="2">
    <source>
        <dbReference type="EMBL" id="RYR14667.1"/>
    </source>
</evidence>
<dbReference type="EMBL" id="SDMP01000014">
    <property type="protein sequence ID" value="RYR14667.1"/>
    <property type="molecule type" value="Genomic_DNA"/>
</dbReference>
<comment type="caution">
    <text evidence="2">The sequence shown here is derived from an EMBL/GenBank/DDBJ whole genome shotgun (WGS) entry which is preliminary data.</text>
</comment>
<feature type="compositionally biased region" description="Polar residues" evidence="1">
    <location>
        <begin position="57"/>
        <end position="66"/>
    </location>
</feature>
<organism evidence="2 3">
    <name type="scientific">Arachis hypogaea</name>
    <name type="common">Peanut</name>
    <dbReference type="NCBI Taxonomy" id="3818"/>
    <lineage>
        <taxon>Eukaryota</taxon>
        <taxon>Viridiplantae</taxon>
        <taxon>Streptophyta</taxon>
        <taxon>Embryophyta</taxon>
        <taxon>Tracheophyta</taxon>
        <taxon>Spermatophyta</taxon>
        <taxon>Magnoliopsida</taxon>
        <taxon>eudicotyledons</taxon>
        <taxon>Gunneridae</taxon>
        <taxon>Pentapetalae</taxon>
        <taxon>rosids</taxon>
        <taxon>fabids</taxon>
        <taxon>Fabales</taxon>
        <taxon>Fabaceae</taxon>
        <taxon>Papilionoideae</taxon>
        <taxon>50 kb inversion clade</taxon>
        <taxon>dalbergioids sensu lato</taxon>
        <taxon>Dalbergieae</taxon>
        <taxon>Pterocarpus clade</taxon>
        <taxon>Arachis</taxon>
    </lineage>
</organism>
<feature type="compositionally biased region" description="Basic and acidic residues" evidence="1">
    <location>
        <begin position="68"/>
        <end position="83"/>
    </location>
</feature>
<dbReference type="AlphaFoldDB" id="A0A444ZKF9"/>